<sequence length="63" mass="6556">MARGSSNARITGDLGIIHGTAKVHAARILAELGRRAGYRRPSTPTATPVRRGGQLGTPPVRGP</sequence>
<evidence type="ECO:0008006" key="4">
    <source>
        <dbReference type="Google" id="ProtNLM"/>
    </source>
</evidence>
<feature type="region of interest" description="Disordered" evidence="1">
    <location>
        <begin position="33"/>
        <end position="63"/>
    </location>
</feature>
<dbReference type="Proteomes" id="UP001356095">
    <property type="component" value="Unassembled WGS sequence"/>
</dbReference>
<evidence type="ECO:0000313" key="2">
    <source>
        <dbReference type="EMBL" id="MEE2037622.1"/>
    </source>
</evidence>
<evidence type="ECO:0000313" key="3">
    <source>
        <dbReference type="Proteomes" id="UP001356095"/>
    </source>
</evidence>
<reference evidence="2 3" key="1">
    <citation type="submission" date="2023-08" db="EMBL/GenBank/DDBJ databases">
        <authorList>
            <person name="Girao M."/>
            <person name="Carvalho M.F."/>
        </authorList>
    </citation>
    <scope>NUCLEOTIDE SEQUENCE [LARGE SCALE GENOMIC DNA]</scope>
    <source>
        <strain evidence="2 3">CT-R113</strain>
    </source>
</reference>
<dbReference type="EMBL" id="JAUZMY010000008">
    <property type="protein sequence ID" value="MEE2037622.1"/>
    <property type="molecule type" value="Genomic_DNA"/>
</dbReference>
<evidence type="ECO:0000256" key="1">
    <source>
        <dbReference type="SAM" id="MobiDB-lite"/>
    </source>
</evidence>
<name>A0ABU7K5V4_9ACTN</name>
<keyword evidence="3" id="KW-1185">Reference proteome</keyword>
<organism evidence="2 3">
    <name type="scientific">Nocardiopsis codii</name>
    <dbReference type="NCBI Taxonomy" id="3065942"/>
    <lineage>
        <taxon>Bacteria</taxon>
        <taxon>Bacillati</taxon>
        <taxon>Actinomycetota</taxon>
        <taxon>Actinomycetes</taxon>
        <taxon>Streptosporangiales</taxon>
        <taxon>Nocardiopsidaceae</taxon>
        <taxon>Nocardiopsis</taxon>
    </lineage>
</organism>
<accession>A0ABU7K5V4</accession>
<comment type="caution">
    <text evidence="2">The sequence shown here is derived from an EMBL/GenBank/DDBJ whole genome shotgun (WGS) entry which is preliminary data.</text>
</comment>
<protein>
    <recommendedName>
        <fullName evidence="4">HTH luxR-type domain-containing protein</fullName>
    </recommendedName>
</protein>
<gene>
    <name evidence="2" type="ORF">Q8791_10370</name>
</gene>
<proteinExistence type="predicted"/>